<dbReference type="KEGG" id="pbap:Pla133_44250"/>
<evidence type="ECO:0000313" key="2">
    <source>
        <dbReference type="EMBL" id="QDU69306.1"/>
    </source>
</evidence>
<keyword evidence="1" id="KW-0812">Transmembrane</keyword>
<dbReference type="EMBL" id="CP036287">
    <property type="protein sequence ID" value="QDU69306.1"/>
    <property type="molecule type" value="Genomic_DNA"/>
</dbReference>
<dbReference type="AlphaFoldDB" id="A0A518BQS5"/>
<evidence type="ECO:0000256" key="1">
    <source>
        <dbReference type="SAM" id="Phobius"/>
    </source>
</evidence>
<dbReference type="Proteomes" id="UP000316921">
    <property type="component" value="Chromosome"/>
</dbReference>
<feature type="transmembrane region" description="Helical" evidence="1">
    <location>
        <begin position="254"/>
        <end position="273"/>
    </location>
</feature>
<feature type="transmembrane region" description="Helical" evidence="1">
    <location>
        <begin position="175"/>
        <end position="196"/>
    </location>
</feature>
<feature type="transmembrane region" description="Helical" evidence="1">
    <location>
        <begin position="202"/>
        <end position="223"/>
    </location>
</feature>
<keyword evidence="1" id="KW-1133">Transmembrane helix</keyword>
<gene>
    <name evidence="2" type="ORF">Pla133_44250</name>
</gene>
<feature type="transmembrane region" description="Helical" evidence="1">
    <location>
        <begin position="378"/>
        <end position="404"/>
    </location>
</feature>
<feature type="transmembrane region" description="Helical" evidence="1">
    <location>
        <begin position="104"/>
        <end position="127"/>
    </location>
</feature>
<evidence type="ECO:0000313" key="3">
    <source>
        <dbReference type="Proteomes" id="UP000316921"/>
    </source>
</evidence>
<sequence>MTPPLVRRAYVSLSGWKGGAEAADLDPPARGHQPRNFFLHALSLAATKTGDGLADPKLVLSWLLGAVGAPTGLVGLLVPIREAGALLPQLVISARLDRVRHRKWTWAAGSAVQGLAVLGMALCAITLDGVAAGVAIVGLLTVFALARSVASVTLKDVFGKTVAGSTRGAASGLSTTISSTLVLGFGIALASGLLPINVATVAGALAVAGVLWLLGAGMFASLAEPASEHSEGKPKGILDQLGYLREDPQLTRFIAARGLMMATALAPPYLLALGAQSTESGLGQLGPFVLASSLAGLLSSYVWGRLADRSSRRVLMLSGLTAALPLSAAAILGWTGVVTGASSLALPTLLFVLMIAYRGVRIGRKIHLVDMAPKNRRAAYTAVSNTLVGALLALGGLFGLVAQFAGVETVLLLFAAMSLAGSAVARGLDEVQGN</sequence>
<keyword evidence="3" id="KW-1185">Reference proteome</keyword>
<feature type="transmembrane region" description="Helical" evidence="1">
    <location>
        <begin position="315"/>
        <end position="334"/>
    </location>
</feature>
<dbReference type="Gene3D" id="1.20.1250.20">
    <property type="entry name" value="MFS general substrate transporter like domains"/>
    <property type="match status" value="1"/>
</dbReference>
<dbReference type="PANTHER" id="PTHR23526:SF2">
    <property type="entry name" value="MAJOR FACILITATOR SUPERFAMILY (MFS) PROFILE DOMAIN-CONTAINING PROTEIN"/>
    <property type="match status" value="1"/>
</dbReference>
<dbReference type="CDD" id="cd06174">
    <property type="entry name" value="MFS"/>
    <property type="match status" value="1"/>
</dbReference>
<dbReference type="SUPFAM" id="SSF103473">
    <property type="entry name" value="MFS general substrate transporter"/>
    <property type="match status" value="1"/>
</dbReference>
<keyword evidence="1" id="KW-0472">Membrane</keyword>
<feature type="transmembrane region" description="Helical" evidence="1">
    <location>
        <begin position="59"/>
        <end position="80"/>
    </location>
</feature>
<protein>
    <submittedName>
        <fullName evidence="2">Major Facilitator Superfamily protein</fullName>
    </submittedName>
</protein>
<feature type="transmembrane region" description="Helical" evidence="1">
    <location>
        <begin position="285"/>
        <end position="303"/>
    </location>
</feature>
<dbReference type="InterPro" id="IPR052528">
    <property type="entry name" value="Sugar_transport-like"/>
</dbReference>
<feature type="transmembrane region" description="Helical" evidence="1">
    <location>
        <begin position="133"/>
        <end position="154"/>
    </location>
</feature>
<dbReference type="PANTHER" id="PTHR23526">
    <property type="entry name" value="INTEGRAL MEMBRANE TRANSPORT PROTEIN-RELATED"/>
    <property type="match status" value="1"/>
</dbReference>
<proteinExistence type="predicted"/>
<accession>A0A518BQS5</accession>
<dbReference type="InterPro" id="IPR036259">
    <property type="entry name" value="MFS_trans_sf"/>
</dbReference>
<organism evidence="2 3">
    <name type="scientific">Engelhardtia mirabilis</name>
    <dbReference type="NCBI Taxonomy" id="2528011"/>
    <lineage>
        <taxon>Bacteria</taxon>
        <taxon>Pseudomonadati</taxon>
        <taxon>Planctomycetota</taxon>
        <taxon>Planctomycetia</taxon>
        <taxon>Planctomycetia incertae sedis</taxon>
        <taxon>Engelhardtia</taxon>
    </lineage>
</organism>
<feature type="transmembrane region" description="Helical" evidence="1">
    <location>
        <begin position="410"/>
        <end position="428"/>
    </location>
</feature>
<name>A0A518BQS5_9BACT</name>
<feature type="transmembrane region" description="Helical" evidence="1">
    <location>
        <begin position="340"/>
        <end position="357"/>
    </location>
</feature>
<dbReference type="RefSeq" id="WP_145069087.1">
    <property type="nucleotide sequence ID" value="NZ_CP036287.1"/>
</dbReference>
<reference evidence="2 3" key="1">
    <citation type="submission" date="2019-02" db="EMBL/GenBank/DDBJ databases">
        <title>Deep-cultivation of Planctomycetes and their phenomic and genomic characterization uncovers novel biology.</title>
        <authorList>
            <person name="Wiegand S."/>
            <person name="Jogler M."/>
            <person name="Boedeker C."/>
            <person name="Pinto D."/>
            <person name="Vollmers J."/>
            <person name="Rivas-Marin E."/>
            <person name="Kohn T."/>
            <person name="Peeters S.H."/>
            <person name="Heuer A."/>
            <person name="Rast P."/>
            <person name="Oberbeckmann S."/>
            <person name="Bunk B."/>
            <person name="Jeske O."/>
            <person name="Meyerdierks A."/>
            <person name="Storesund J.E."/>
            <person name="Kallscheuer N."/>
            <person name="Luecker S."/>
            <person name="Lage O.M."/>
            <person name="Pohl T."/>
            <person name="Merkel B.J."/>
            <person name="Hornburger P."/>
            <person name="Mueller R.-W."/>
            <person name="Bruemmer F."/>
            <person name="Labrenz M."/>
            <person name="Spormann A.M."/>
            <person name="Op den Camp H."/>
            <person name="Overmann J."/>
            <person name="Amann R."/>
            <person name="Jetten M.S.M."/>
            <person name="Mascher T."/>
            <person name="Medema M.H."/>
            <person name="Devos D.P."/>
            <person name="Kaster A.-K."/>
            <person name="Ovreas L."/>
            <person name="Rohde M."/>
            <person name="Galperin M.Y."/>
            <person name="Jogler C."/>
        </authorList>
    </citation>
    <scope>NUCLEOTIDE SEQUENCE [LARGE SCALE GENOMIC DNA]</scope>
    <source>
        <strain evidence="2 3">Pla133</strain>
    </source>
</reference>